<gene>
    <name evidence="3" type="primary">rlpA</name>
    <name evidence="7" type="ORF">IPN75_01195</name>
</gene>
<feature type="domain" description="RlpA-like protein double-psi beta-barrel" evidence="6">
    <location>
        <begin position="83"/>
        <end position="171"/>
    </location>
</feature>
<dbReference type="HAMAP" id="MF_02071">
    <property type="entry name" value="RlpA"/>
    <property type="match status" value="1"/>
</dbReference>
<accession>A0A9D7LQ49</accession>
<sequence>MAKHRPSWSERLHRAAALACSLLLAGLHGSLWAVEKAAQKPVPAKKVATKKVDGNKGTTRPAPGSASEIGTAEIVESQLTGLHGSASYYSQDFHGRRTATGEIFDSRGFTAASNGFPLGSWVAVRRLDNNRCVLVKINDRMHARNRKRILDVSRAVAEYLDMIRAGVVLVRAAPLKAGERNDRSCHGAFEPDEPEPGPGLPRKSLAPVSPAQLDAMH</sequence>
<evidence type="ECO:0000313" key="8">
    <source>
        <dbReference type="Proteomes" id="UP000808146"/>
    </source>
</evidence>
<keyword evidence="1 3" id="KW-0456">Lyase</keyword>
<dbReference type="GO" id="GO:0071555">
    <property type="term" value="P:cell wall organization"/>
    <property type="evidence" value="ECO:0007669"/>
    <property type="project" value="UniProtKB-KW"/>
</dbReference>
<dbReference type="PANTHER" id="PTHR34183">
    <property type="entry name" value="ENDOLYTIC PEPTIDOGLYCAN TRANSGLYCOSYLASE RLPA"/>
    <property type="match status" value="1"/>
</dbReference>
<evidence type="ECO:0000256" key="2">
    <source>
        <dbReference type="ARBA" id="ARBA00023316"/>
    </source>
</evidence>
<evidence type="ECO:0000256" key="4">
    <source>
        <dbReference type="RuleBase" id="RU003495"/>
    </source>
</evidence>
<proteinExistence type="inferred from homology"/>
<evidence type="ECO:0000259" key="6">
    <source>
        <dbReference type="Pfam" id="PF03330"/>
    </source>
</evidence>
<comment type="caution">
    <text evidence="7">The sequence shown here is derived from an EMBL/GenBank/DDBJ whole genome shotgun (WGS) entry which is preliminary data.</text>
</comment>
<dbReference type="Pfam" id="PF03330">
    <property type="entry name" value="DPBB_1"/>
    <property type="match status" value="1"/>
</dbReference>
<dbReference type="Proteomes" id="UP000808146">
    <property type="component" value="Unassembled WGS sequence"/>
</dbReference>
<keyword evidence="2 3" id="KW-0961">Cell wall biogenesis/degradation</keyword>
<dbReference type="InterPro" id="IPR036908">
    <property type="entry name" value="RlpA-like_sf"/>
</dbReference>
<evidence type="ECO:0000256" key="1">
    <source>
        <dbReference type="ARBA" id="ARBA00023239"/>
    </source>
</evidence>
<dbReference type="EC" id="4.2.2.-" evidence="3"/>
<comment type="similarity">
    <text evidence="3 4">Belongs to the RlpA family.</text>
</comment>
<dbReference type="InterPro" id="IPR012997">
    <property type="entry name" value="RplA"/>
</dbReference>
<dbReference type="PANTHER" id="PTHR34183:SF1">
    <property type="entry name" value="ENDOLYTIC PEPTIDOGLYCAN TRANSGLYCOSYLASE RLPA"/>
    <property type="match status" value="1"/>
</dbReference>
<dbReference type="GO" id="GO:0000270">
    <property type="term" value="P:peptidoglycan metabolic process"/>
    <property type="evidence" value="ECO:0007669"/>
    <property type="project" value="UniProtKB-UniRule"/>
</dbReference>
<evidence type="ECO:0000313" key="7">
    <source>
        <dbReference type="EMBL" id="MBK8889078.1"/>
    </source>
</evidence>
<dbReference type="SUPFAM" id="SSF50685">
    <property type="entry name" value="Barwin-like endoglucanases"/>
    <property type="match status" value="1"/>
</dbReference>
<dbReference type="GO" id="GO:0008932">
    <property type="term" value="F:lytic endotransglycosylase activity"/>
    <property type="evidence" value="ECO:0007669"/>
    <property type="project" value="UniProtKB-UniRule"/>
</dbReference>
<evidence type="ECO:0000256" key="5">
    <source>
        <dbReference type="SAM" id="MobiDB-lite"/>
    </source>
</evidence>
<dbReference type="CDD" id="cd22268">
    <property type="entry name" value="DPBB_RlpA-like"/>
    <property type="match status" value="1"/>
</dbReference>
<dbReference type="InterPro" id="IPR034718">
    <property type="entry name" value="RlpA"/>
</dbReference>
<reference evidence="7" key="1">
    <citation type="submission" date="2020-10" db="EMBL/GenBank/DDBJ databases">
        <title>Connecting structure to function with the recovery of over 1000 high-quality activated sludge metagenome-assembled genomes encoding full-length rRNA genes using long-read sequencing.</title>
        <authorList>
            <person name="Singleton C.M."/>
            <person name="Petriglieri F."/>
            <person name="Kristensen J.M."/>
            <person name="Kirkegaard R.H."/>
            <person name="Michaelsen T.Y."/>
            <person name="Andersen M.H."/>
            <person name="Karst S.M."/>
            <person name="Dueholm M.S."/>
            <person name="Nielsen P.H."/>
            <person name="Albertsen M."/>
        </authorList>
    </citation>
    <scope>NUCLEOTIDE SEQUENCE</scope>
    <source>
        <strain evidence="7">OdNE_18-Q3-R46-58_BAT3C.305</strain>
    </source>
</reference>
<comment type="function">
    <text evidence="3">Lytic transglycosylase with a strong preference for naked glycan strands that lack stem peptides.</text>
</comment>
<dbReference type="AlphaFoldDB" id="A0A9D7LQ49"/>
<dbReference type="NCBIfam" id="TIGR00413">
    <property type="entry name" value="rlpA"/>
    <property type="match status" value="1"/>
</dbReference>
<dbReference type="Gene3D" id="2.40.40.10">
    <property type="entry name" value="RlpA-like domain"/>
    <property type="match status" value="1"/>
</dbReference>
<organism evidence="7 8">
    <name type="scientific">Candidatus Dechloromonas phosphorivorans</name>
    <dbReference type="NCBI Taxonomy" id="2899244"/>
    <lineage>
        <taxon>Bacteria</taxon>
        <taxon>Pseudomonadati</taxon>
        <taxon>Pseudomonadota</taxon>
        <taxon>Betaproteobacteria</taxon>
        <taxon>Rhodocyclales</taxon>
        <taxon>Azonexaceae</taxon>
        <taxon>Dechloromonas</taxon>
    </lineage>
</organism>
<feature type="region of interest" description="Disordered" evidence="5">
    <location>
        <begin position="180"/>
        <end position="217"/>
    </location>
</feature>
<dbReference type="InterPro" id="IPR009009">
    <property type="entry name" value="RlpA-like_DPBB"/>
</dbReference>
<name>A0A9D7LQ49_9RHOO</name>
<dbReference type="EMBL" id="JADKBR010000001">
    <property type="protein sequence ID" value="MBK8889078.1"/>
    <property type="molecule type" value="Genomic_DNA"/>
</dbReference>
<evidence type="ECO:0000256" key="3">
    <source>
        <dbReference type="HAMAP-Rule" id="MF_02071"/>
    </source>
</evidence>
<protein>
    <recommendedName>
        <fullName evidence="3">Endolytic peptidoglycan transglycosylase RlpA</fullName>
        <ecNumber evidence="3">4.2.2.-</ecNumber>
    </recommendedName>
</protein>